<accession>A0ABX3N761</accession>
<comment type="caution">
    <text evidence="2">The sequence shown here is derived from an EMBL/GenBank/DDBJ whole genome shotgun (WGS) entry which is preliminary data.</text>
</comment>
<protein>
    <recommendedName>
        <fullName evidence="1">AB hydrolase-1 domain-containing protein</fullName>
    </recommendedName>
</protein>
<evidence type="ECO:0000313" key="3">
    <source>
        <dbReference type="Proteomes" id="UP000190787"/>
    </source>
</evidence>
<dbReference type="Pfam" id="PF12697">
    <property type="entry name" value="Abhydrolase_6"/>
    <property type="match status" value="1"/>
</dbReference>
<evidence type="ECO:0000259" key="1">
    <source>
        <dbReference type="Pfam" id="PF12697"/>
    </source>
</evidence>
<organism evidence="2 3">
    <name type="scientific">Thioclava sediminum</name>
    <dbReference type="NCBI Taxonomy" id="1915319"/>
    <lineage>
        <taxon>Bacteria</taxon>
        <taxon>Pseudomonadati</taxon>
        <taxon>Pseudomonadota</taxon>
        <taxon>Alphaproteobacteria</taxon>
        <taxon>Rhodobacterales</taxon>
        <taxon>Paracoccaceae</taxon>
        <taxon>Thioclava</taxon>
    </lineage>
</organism>
<dbReference type="InterPro" id="IPR029058">
    <property type="entry name" value="AB_hydrolase_fold"/>
</dbReference>
<dbReference type="EMBL" id="MPZV01000001">
    <property type="protein sequence ID" value="OOY26269.1"/>
    <property type="molecule type" value="Genomic_DNA"/>
</dbReference>
<dbReference type="Gene3D" id="3.40.50.1820">
    <property type="entry name" value="alpha/beta hydrolase"/>
    <property type="match status" value="1"/>
</dbReference>
<dbReference type="Gene3D" id="1.10.10.800">
    <property type="match status" value="1"/>
</dbReference>
<gene>
    <name evidence="2" type="ORF">BMI91_05040</name>
</gene>
<keyword evidence="3" id="KW-1185">Reference proteome</keyword>
<dbReference type="InterPro" id="IPR051411">
    <property type="entry name" value="Polyketide_trans_af380"/>
</dbReference>
<dbReference type="PANTHER" id="PTHR47751:SF1">
    <property type="entry name" value="SUPERFAMILY HYDROLASE, PUTATIVE (AFU_ORTHOLOGUE AFUA_2G16580)-RELATED"/>
    <property type="match status" value="1"/>
</dbReference>
<dbReference type="Proteomes" id="UP000190787">
    <property type="component" value="Unassembled WGS sequence"/>
</dbReference>
<dbReference type="PANTHER" id="PTHR47751">
    <property type="entry name" value="SUPERFAMILY HYDROLASE, PUTATIVE (AFU_ORTHOLOGUE AFUA_2G16580)-RELATED"/>
    <property type="match status" value="1"/>
</dbReference>
<name>A0ABX3N761_9RHOB</name>
<evidence type="ECO:0000313" key="2">
    <source>
        <dbReference type="EMBL" id="OOY26269.1"/>
    </source>
</evidence>
<reference evidence="2 3" key="1">
    <citation type="submission" date="2016-11" db="EMBL/GenBank/DDBJ databases">
        <title>A multilocus sequence analysis scheme for characterization of bacteria in the genus Thioclava.</title>
        <authorList>
            <person name="Liu Y."/>
            <person name="Shao Z."/>
        </authorList>
    </citation>
    <scope>NUCLEOTIDE SEQUENCE [LARGE SCALE GENOMIC DNA]</scope>
    <source>
        <strain evidence="2 3">TAW-CT134</strain>
    </source>
</reference>
<sequence length="318" mass="34776">MMELTQDWDKTFPKSDKVDHSKVTFTNRYGITLAGDLYAPKGDGPFAAIAISGPFGAVKEQSSGFHAQTLAERGFVTLAFDPSFTGESGGSPRNVASPDINTEDFSAAVDYLGLLASVDRERIGILGICGFGGMGLNAAAVDKRVKAVAVTTMYDISRMMAKGYFDSNTPEQRAETLEALGQQRWVDAENGAPAYGPVSLELQGGEPQFVVEYAGYYKSEERGFHPRSVNSNASWTLTTPLSFMNMPLLTYIDEISPRPSLFVHGDKAHSLYFSETAYAAAAEPKELFIVEDANHTDLYDQVDKIPFDKFTSFFTENL</sequence>
<dbReference type="SUPFAM" id="SSF53474">
    <property type="entry name" value="alpha/beta-Hydrolases"/>
    <property type="match status" value="1"/>
</dbReference>
<feature type="domain" description="AB hydrolase-1" evidence="1">
    <location>
        <begin position="69"/>
        <end position="299"/>
    </location>
</feature>
<dbReference type="InterPro" id="IPR000073">
    <property type="entry name" value="AB_hydrolase_1"/>
</dbReference>
<proteinExistence type="predicted"/>